<evidence type="ECO:0000256" key="9">
    <source>
        <dbReference type="ARBA" id="ARBA00023180"/>
    </source>
</evidence>
<organism evidence="10">
    <name type="scientific">Oikopleura dioica</name>
    <name type="common">Tunicate</name>
    <dbReference type="NCBI Taxonomy" id="34765"/>
    <lineage>
        <taxon>Eukaryota</taxon>
        <taxon>Metazoa</taxon>
        <taxon>Chordata</taxon>
        <taxon>Tunicata</taxon>
        <taxon>Appendicularia</taxon>
        <taxon>Copelata</taxon>
        <taxon>Oikopleuridae</taxon>
        <taxon>Oikopleura</taxon>
    </lineage>
</organism>
<keyword evidence="7" id="KW-0333">Golgi apparatus</keyword>
<dbReference type="InterPro" id="IPR027417">
    <property type="entry name" value="P-loop_NTPase"/>
</dbReference>
<proteinExistence type="inferred from homology"/>
<evidence type="ECO:0000256" key="5">
    <source>
        <dbReference type="ARBA" id="ARBA00022968"/>
    </source>
</evidence>
<name>E4X675_OIKDI</name>
<evidence type="ECO:0000313" key="10">
    <source>
        <dbReference type="EMBL" id="CBY07501.1"/>
    </source>
</evidence>
<evidence type="ECO:0000256" key="8">
    <source>
        <dbReference type="ARBA" id="ARBA00023136"/>
    </source>
</evidence>
<reference evidence="10" key="1">
    <citation type="journal article" date="2010" name="Science">
        <title>Plasticity of animal genome architecture unmasked by rapid evolution of a pelagic tunicate.</title>
        <authorList>
            <person name="Denoeud F."/>
            <person name="Henriet S."/>
            <person name="Mungpakdee S."/>
            <person name="Aury J.M."/>
            <person name="Da Silva C."/>
            <person name="Brinkmann H."/>
            <person name="Mikhaleva J."/>
            <person name="Olsen L.C."/>
            <person name="Jubin C."/>
            <person name="Canestro C."/>
            <person name="Bouquet J.M."/>
            <person name="Danks G."/>
            <person name="Poulain J."/>
            <person name="Campsteijn C."/>
            <person name="Adamski M."/>
            <person name="Cross I."/>
            <person name="Yadetie F."/>
            <person name="Muffato M."/>
            <person name="Louis A."/>
            <person name="Butcher S."/>
            <person name="Tsagkogeorga G."/>
            <person name="Konrad A."/>
            <person name="Singh S."/>
            <person name="Jensen M.F."/>
            <person name="Cong E.H."/>
            <person name="Eikeseth-Otteraa H."/>
            <person name="Noel B."/>
            <person name="Anthouard V."/>
            <person name="Porcel B.M."/>
            <person name="Kachouri-Lafond R."/>
            <person name="Nishino A."/>
            <person name="Ugolini M."/>
            <person name="Chourrout P."/>
            <person name="Nishida H."/>
            <person name="Aasland R."/>
            <person name="Huzurbazar S."/>
            <person name="Westhof E."/>
            <person name="Delsuc F."/>
            <person name="Lehrach H."/>
            <person name="Reinhardt R."/>
            <person name="Weissenbach J."/>
            <person name="Roy S.W."/>
            <person name="Artiguenave F."/>
            <person name="Postlethwait J.H."/>
            <person name="Manak J.R."/>
            <person name="Thompson E.M."/>
            <person name="Jaillon O."/>
            <person name="Du Pasquier L."/>
            <person name="Boudinot P."/>
            <person name="Liberles D.A."/>
            <person name="Volff J.N."/>
            <person name="Philippe H."/>
            <person name="Lenhard B."/>
            <person name="Roest Crollius H."/>
            <person name="Wincker P."/>
            <person name="Chourrout D."/>
        </authorList>
    </citation>
    <scope>NUCLEOTIDE SEQUENCE [LARGE SCALE GENOMIC DNA]</scope>
</reference>
<keyword evidence="3" id="KW-0808">Transferase</keyword>
<dbReference type="InParanoid" id="E4X675"/>
<dbReference type="OrthoDB" id="10069324at2759"/>
<protein>
    <submittedName>
        <fullName evidence="10">Uncharacterized protein</fullName>
    </submittedName>
</protein>
<dbReference type="Proteomes" id="UP000001307">
    <property type="component" value="Unassembled WGS sequence"/>
</dbReference>
<evidence type="ECO:0000256" key="3">
    <source>
        <dbReference type="ARBA" id="ARBA00022679"/>
    </source>
</evidence>
<keyword evidence="8" id="KW-0472">Membrane</keyword>
<keyword evidence="9" id="KW-0325">Glycoprotein</keyword>
<dbReference type="PANTHER" id="PTHR14647:SF87">
    <property type="entry name" value="PUTATIVE-RELATED"/>
    <property type="match status" value="1"/>
</dbReference>
<evidence type="ECO:0000313" key="11">
    <source>
        <dbReference type="Proteomes" id="UP000001307"/>
    </source>
</evidence>
<dbReference type="Gene3D" id="3.40.50.300">
    <property type="entry name" value="P-loop containing nucleotide triphosphate hydrolases"/>
    <property type="match status" value="1"/>
</dbReference>
<evidence type="ECO:0000256" key="4">
    <source>
        <dbReference type="ARBA" id="ARBA00022692"/>
    </source>
</evidence>
<dbReference type="AlphaFoldDB" id="E4X675"/>
<sequence length="70" mass="8059">MKKKLTDNTERKDNECEAVKSVVFVKTHKTASSTLQNIFLRYGLKHDLKIALPKNSGNRFYYPQPGFEIA</sequence>
<keyword evidence="6" id="KW-1133">Transmembrane helix</keyword>
<gene>
    <name evidence="10" type="ORF">GSOID_T00002480001</name>
</gene>
<dbReference type="InterPro" id="IPR009729">
    <property type="entry name" value="Gal-3-0_sulfotransfrase"/>
</dbReference>
<keyword evidence="11" id="KW-1185">Reference proteome</keyword>
<keyword evidence="4" id="KW-0812">Transmembrane</keyword>
<dbReference type="PANTHER" id="PTHR14647">
    <property type="entry name" value="GALACTOSE-3-O-SULFOTRANSFERASE"/>
    <property type="match status" value="1"/>
</dbReference>
<dbReference type="EMBL" id="FN653026">
    <property type="protein sequence ID" value="CBY07501.1"/>
    <property type="molecule type" value="Genomic_DNA"/>
</dbReference>
<evidence type="ECO:0000256" key="1">
    <source>
        <dbReference type="ARBA" id="ARBA00004323"/>
    </source>
</evidence>
<dbReference type="Pfam" id="PF06990">
    <property type="entry name" value="Gal-3-0_sulfotr"/>
    <property type="match status" value="1"/>
</dbReference>
<evidence type="ECO:0000256" key="7">
    <source>
        <dbReference type="ARBA" id="ARBA00023034"/>
    </source>
</evidence>
<evidence type="ECO:0000256" key="6">
    <source>
        <dbReference type="ARBA" id="ARBA00022989"/>
    </source>
</evidence>
<dbReference type="GO" id="GO:0009247">
    <property type="term" value="P:glycolipid biosynthetic process"/>
    <property type="evidence" value="ECO:0007669"/>
    <property type="project" value="InterPro"/>
</dbReference>
<keyword evidence="5" id="KW-0735">Signal-anchor</keyword>
<dbReference type="GO" id="GO:0001733">
    <property type="term" value="F:galactosylceramide sulfotransferase activity"/>
    <property type="evidence" value="ECO:0007669"/>
    <property type="project" value="InterPro"/>
</dbReference>
<comment type="similarity">
    <text evidence="2">Belongs to the galactose-3-O-sulfotransferase family.</text>
</comment>
<dbReference type="GO" id="GO:0000139">
    <property type="term" value="C:Golgi membrane"/>
    <property type="evidence" value="ECO:0007669"/>
    <property type="project" value="UniProtKB-SubCell"/>
</dbReference>
<comment type="subcellular location">
    <subcellularLocation>
        <location evidence="1">Golgi apparatus membrane</location>
        <topology evidence="1">Single-pass type II membrane protein</topology>
    </subcellularLocation>
</comment>
<evidence type="ECO:0000256" key="2">
    <source>
        <dbReference type="ARBA" id="ARBA00008124"/>
    </source>
</evidence>
<accession>E4X675</accession>